<evidence type="ECO:0000313" key="2">
    <source>
        <dbReference type="EMBL" id="THH00553.1"/>
    </source>
</evidence>
<reference evidence="2 3" key="1">
    <citation type="submission" date="2019-02" db="EMBL/GenBank/DDBJ databases">
        <title>Genome sequencing of the rare red list fungi Phellinidium pouzarii.</title>
        <authorList>
            <person name="Buettner E."/>
            <person name="Kellner H."/>
        </authorList>
    </citation>
    <scope>NUCLEOTIDE SEQUENCE [LARGE SCALE GENOMIC DNA]</scope>
    <source>
        <strain evidence="2 3">DSM 108285</strain>
    </source>
</reference>
<feature type="chain" id="PRO_5020828538" evidence="1">
    <location>
        <begin position="22"/>
        <end position="221"/>
    </location>
</feature>
<accession>A0A4V6S109</accession>
<dbReference type="OrthoDB" id="3265564at2759"/>
<dbReference type="Proteomes" id="UP000308199">
    <property type="component" value="Unassembled WGS sequence"/>
</dbReference>
<evidence type="ECO:0000313" key="3">
    <source>
        <dbReference type="Proteomes" id="UP000308199"/>
    </source>
</evidence>
<gene>
    <name evidence="2" type="ORF">EW145_g7062</name>
</gene>
<keyword evidence="1" id="KW-0732">Signal</keyword>
<dbReference type="AlphaFoldDB" id="A0A4V6S109"/>
<dbReference type="EMBL" id="SGPK01000629">
    <property type="protein sequence ID" value="THH00553.1"/>
    <property type="molecule type" value="Genomic_DNA"/>
</dbReference>
<name>A0A4V6S109_9AGAM</name>
<proteinExistence type="predicted"/>
<feature type="signal peptide" evidence="1">
    <location>
        <begin position="1"/>
        <end position="21"/>
    </location>
</feature>
<organism evidence="2 3">
    <name type="scientific">Phellinidium pouzarii</name>
    <dbReference type="NCBI Taxonomy" id="167371"/>
    <lineage>
        <taxon>Eukaryota</taxon>
        <taxon>Fungi</taxon>
        <taxon>Dikarya</taxon>
        <taxon>Basidiomycota</taxon>
        <taxon>Agaricomycotina</taxon>
        <taxon>Agaricomycetes</taxon>
        <taxon>Hymenochaetales</taxon>
        <taxon>Hymenochaetaceae</taxon>
        <taxon>Phellinidium</taxon>
    </lineage>
</organism>
<sequence>MRSFNILSLVATAAFSLLAVAAPLSNVNAHVDSVDKDISIRALEVPKVDASINTRDSIKSVPVILNDLSNDLSAVLVEINSLTTSNCTNATVTPLLNQVVDIVGTAVSDIKKLVGAPVTTILASVDGTATAAVTDVAQLLANILTLVINALGAVLKLVNGDLSILGTALAAVGKILVDLVSGVSSVVDGLISDLGPLIGSLVPTLTALAFNTLGVVLNLVL</sequence>
<keyword evidence="3" id="KW-1185">Reference proteome</keyword>
<protein>
    <submittedName>
        <fullName evidence="2">Uncharacterized protein</fullName>
    </submittedName>
</protein>
<comment type="caution">
    <text evidence="2">The sequence shown here is derived from an EMBL/GenBank/DDBJ whole genome shotgun (WGS) entry which is preliminary data.</text>
</comment>
<evidence type="ECO:0000256" key="1">
    <source>
        <dbReference type="SAM" id="SignalP"/>
    </source>
</evidence>